<evidence type="ECO:0000256" key="1">
    <source>
        <dbReference type="ARBA" id="ARBA00005194"/>
    </source>
</evidence>
<evidence type="ECO:0000259" key="5">
    <source>
        <dbReference type="PROSITE" id="PS52004"/>
    </source>
</evidence>
<dbReference type="STRING" id="1542390.KX01_1359"/>
<dbReference type="GO" id="GO:0006633">
    <property type="term" value="P:fatty acid biosynthetic process"/>
    <property type="evidence" value="ECO:0007669"/>
    <property type="project" value="UniProtKB-UniPathway"/>
</dbReference>
<dbReference type="PANTHER" id="PTHR11712:SF325">
    <property type="entry name" value="3-OXOACYL-(ACYL-CARRIER-PROTEIN) SYNTHASE II FABF"/>
    <property type="match status" value="1"/>
</dbReference>
<dbReference type="SMART" id="SM00825">
    <property type="entry name" value="PKS_KS"/>
    <property type="match status" value="1"/>
</dbReference>
<evidence type="ECO:0000256" key="4">
    <source>
        <dbReference type="RuleBase" id="RU003694"/>
    </source>
</evidence>
<sequence>MRRVVVTGMAGVTALGNTADDIFTAIQQGKTATRNIAQWHNIKGLNTQLGAPIEDFQIPEHYKRKQTRGMGRVAKFATVATENALKDANLLGQEDLLSSGSVGVAYGSCSGSTKPLAELTSILTDNSVNNVNATTYIKGMSHTCAVNIALFFGLTGRLIPTSSACTSSSQAIGYAYEAIKYGLQDIMIAGGAEELCPSQVAVFDTLYATSQMNEHPEFTPRPFDRDRDGLVLGEGGVTLILESLEHAEQRGAKIYAEIVGFGTNCDAVHVTQPTAEKMQKALELALKNANLNANDIGYINAHGTATERGDIAESQATANIFGPNTPISSLKGYFGHTLGACGALESWLSIEMMRKSMLLANANLQNIDPKCSPLNYLQSSVNLDVDYIMSNNFAFGGVNTSLIFKKWK</sequence>
<evidence type="ECO:0000256" key="2">
    <source>
        <dbReference type="ARBA" id="ARBA00008467"/>
    </source>
</evidence>
<dbReference type="EMBL" id="CP009654">
    <property type="protein sequence ID" value="APC96272.1"/>
    <property type="molecule type" value="Genomic_DNA"/>
</dbReference>
<evidence type="ECO:0000313" key="6">
    <source>
        <dbReference type="EMBL" id="APC96272.1"/>
    </source>
</evidence>
<reference evidence="7" key="1">
    <citation type="submission" date="2014-10" db="EMBL/GenBank/DDBJ databases">
        <authorList>
            <person name="Kuske C.R."/>
            <person name="Challacombe J.F."/>
            <person name="Daligault H.E."/>
            <person name="Davenport K.W."/>
            <person name="Johnson S.L."/>
            <person name="Siddaramappa S."/>
            <person name="Petersen J.M."/>
        </authorList>
    </citation>
    <scope>NUCLEOTIDE SEQUENCE [LARGE SCALE GENOMIC DNA]</scope>
    <source>
        <strain evidence="7">CA97-1460</strain>
    </source>
</reference>
<dbReference type="Pfam" id="PF02801">
    <property type="entry name" value="Ketoacyl-synt_C"/>
    <property type="match status" value="1"/>
</dbReference>
<evidence type="ECO:0000313" key="7">
    <source>
        <dbReference type="Proteomes" id="UP000182521"/>
    </source>
</evidence>
<keyword evidence="7" id="KW-1185">Reference proteome</keyword>
<dbReference type="PROSITE" id="PS00606">
    <property type="entry name" value="KS3_1"/>
    <property type="match status" value="1"/>
</dbReference>
<dbReference type="Proteomes" id="UP000182521">
    <property type="component" value="Chromosome"/>
</dbReference>
<dbReference type="GO" id="GO:0004315">
    <property type="term" value="F:3-oxoacyl-[acyl-carrier-protein] synthase activity"/>
    <property type="evidence" value="ECO:0007669"/>
    <property type="project" value="InterPro"/>
</dbReference>
<dbReference type="RefSeq" id="WP_083578912.1">
    <property type="nucleotide sequence ID" value="NZ_CP009654.1"/>
</dbReference>
<comment type="similarity">
    <text evidence="2 4">Belongs to the thiolase-like superfamily. Beta-ketoacyl-ACP synthases family.</text>
</comment>
<dbReference type="Pfam" id="PF00109">
    <property type="entry name" value="ketoacyl-synt"/>
    <property type="match status" value="1"/>
</dbReference>
<accession>A0A1J0KR90</accession>
<dbReference type="InterPro" id="IPR014031">
    <property type="entry name" value="Ketoacyl_synth_C"/>
</dbReference>
<dbReference type="GO" id="GO:0005829">
    <property type="term" value="C:cytosol"/>
    <property type="evidence" value="ECO:0007669"/>
    <property type="project" value="TreeGrafter"/>
</dbReference>
<dbReference type="InterPro" id="IPR018201">
    <property type="entry name" value="Ketoacyl_synth_AS"/>
</dbReference>
<dbReference type="SUPFAM" id="SSF53901">
    <property type="entry name" value="Thiolase-like"/>
    <property type="match status" value="2"/>
</dbReference>
<comment type="pathway">
    <text evidence="1">Lipid metabolism; fatty acid biosynthesis.</text>
</comment>
<organism evidence="6 7">
    <name type="scientific">Francisella frigiditurris</name>
    <dbReference type="NCBI Taxonomy" id="1542390"/>
    <lineage>
        <taxon>Bacteria</taxon>
        <taxon>Pseudomonadati</taxon>
        <taxon>Pseudomonadota</taxon>
        <taxon>Gammaproteobacteria</taxon>
        <taxon>Thiotrichales</taxon>
        <taxon>Francisellaceae</taxon>
        <taxon>Francisella</taxon>
    </lineage>
</organism>
<dbReference type="NCBIfam" id="NF006587">
    <property type="entry name" value="PRK09116.1"/>
    <property type="match status" value="1"/>
</dbReference>
<dbReference type="UniPathway" id="UPA00094"/>
<keyword evidence="3 4" id="KW-0808">Transferase</keyword>
<dbReference type="CDD" id="cd00834">
    <property type="entry name" value="KAS_I_II"/>
    <property type="match status" value="1"/>
</dbReference>
<gene>
    <name evidence="6" type="ORF">KX01_1359</name>
</gene>
<protein>
    <recommendedName>
        <fullName evidence="5">Ketosynthase family 3 (KS3) domain-containing protein</fullName>
    </recommendedName>
</protein>
<dbReference type="PROSITE" id="PS52004">
    <property type="entry name" value="KS3_2"/>
    <property type="match status" value="1"/>
</dbReference>
<dbReference type="Gene3D" id="3.40.47.10">
    <property type="match status" value="2"/>
</dbReference>
<dbReference type="InterPro" id="IPR020841">
    <property type="entry name" value="PKS_Beta-ketoAc_synthase_dom"/>
</dbReference>
<dbReference type="InterPro" id="IPR016039">
    <property type="entry name" value="Thiolase-like"/>
</dbReference>
<name>A0A1J0KR90_9GAMM</name>
<dbReference type="OrthoDB" id="9808669at2"/>
<dbReference type="InterPro" id="IPR000794">
    <property type="entry name" value="Beta-ketoacyl_synthase"/>
</dbReference>
<dbReference type="KEGG" id="frc:KX01_1359"/>
<feature type="domain" description="Ketosynthase family 3 (KS3)" evidence="5">
    <location>
        <begin position="1"/>
        <end position="406"/>
    </location>
</feature>
<evidence type="ECO:0000256" key="3">
    <source>
        <dbReference type="ARBA" id="ARBA00022679"/>
    </source>
</evidence>
<dbReference type="InterPro" id="IPR014030">
    <property type="entry name" value="Ketoacyl_synth_N"/>
</dbReference>
<dbReference type="FunFam" id="3.40.47.10:FF:000018">
    <property type="entry name" value="3-oxoacyl-[acyl-carrier-protein] synthase 2"/>
    <property type="match status" value="1"/>
</dbReference>
<proteinExistence type="inferred from homology"/>
<dbReference type="PANTHER" id="PTHR11712">
    <property type="entry name" value="POLYKETIDE SYNTHASE-RELATED"/>
    <property type="match status" value="1"/>
</dbReference>
<dbReference type="AlphaFoldDB" id="A0A1J0KR90"/>